<keyword evidence="1" id="KW-0812">Transmembrane</keyword>
<feature type="transmembrane region" description="Helical" evidence="1">
    <location>
        <begin position="34"/>
        <end position="51"/>
    </location>
</feature>
<reference evidence="2 3" key="1">
    <citation type="submission" date="2018-07" db="EMBL/GenBank/DDBJ databases">
        <title>Draft Genome Assemblies for Five Robust Yarrowia lipolytica Strains Exhibiting High Lipid Production and Pentose Sugar Utilization and Sugar Alcohol Secretion from Undetoxified Lignocellulosic Biomass Hydrolysates.</title>
        <authorList>
            <consortium name="DOE Joint Genome Institute"/>
            <person name="Walker C."/>
            <person name="Ryu S."/>
            <person name="Na H."/>
            <person name="Zane M."/>
            <person name="LaButti K."/>
            <person name="Lipzen A."/>
            <person name="Haridas S."/>
            <person name="Barry K."/>
            <person name="Grigoriev I.V."/>
            <person name="Quarterman J."/>
            <person name="Slininger P."/>
            <person name="Dien B."/>
            <person name="Trinh C.T."/>
        </authorList>
    </citation>
    <scope>NUCLEOTIDE SEQUENCE [LARGE SCALE GENOMIC DNA]</scope>
    <source>
        <strain evidence="2 3">YB392</strain>
    </source>
</reference>
<evidence type="ECO:0000256" key="1">
    <source>
        <dbReference type="SAM" id="Phobius"/>
    </source>
</evidence>
<protein>
    <submittedName>
        <fullName evidence="2">Uncharacterized protein</fullName>
    </submittedName>
</protein>
<keyword evidence="1" id="KW-1133">Transmembrane helix</keyword>
<dbReference type="AlphaFoldDB" id="A0A371C5H2"/>
<evidence type="ECO:0000313" key="3">
    <source>
        <dbReference type="Proteomes" id="UP000256601"/>
    </source>
</evidence>
<sequence length="73" mass="8675">MNMPEKTSFFLLLLPFSLFPFAFLATSNVPFVAAHMLFISLWFNVKLWWVSNDRLLLFCRSCHFRRSSWVSPD</sequence>
<dbReference type="EMBL" id="KZ857337">
    <property type="protein sequence ID" value="RDW25547.1"/>
    <property type="molecule type" value="Genomic_DNA"/>
</dbReference>
<dbReference type="Proteomes" id="UP000256601">
    <property type="component" value="Unassembled WGS sequence"/>
</dbReference>
<gene>
    <name evidence="2" type="ORF">B0I71DRAFT_132460</name>
</gene>
<organism evidence="2 3">
    <name type="scientific">Yarrowia lipolytica</name>
    <name type="common">Candida lipolytica</name>
    <dbReference type="NCBI Taxonomy" id="4952"/>
    <lineage>
        <taxon>Eukaryota</taxon>
        <taxon>Fungi</taxon>
        <taxon>Dikarya</taxon>
        <taxon>Ascomycota</taxon>
        <taxon>Saccharomycotina</taxon>
        <taxon>Dipodascomycetes</taxon>
        <taxon>Dipodascales</taxon>
        <taxon>Dipodascales incertae sedis</taxon>
        <taxon>Yarrowia</taxon>
    </lineage>
</organism>
<evidence type="ECO:0000313" key="2">
    <source>
        <dbReference type="EMBL" id="RDW25547.1"/>
    </source>
</evidence>
<accession>A0A371C5H2</accession>
<keyword evidence="1" id="KW-0472">Membrane</keyword>
<name>A0A371C5H2_YARLL</name>
<proteinExistence type="predicted"/>